<dbReference type="InterPro" id="IPR050681">
    <property type="entry name" value="CDF/SLC30A"/>
</dbReference>
<dbReference type="NCBIfam" id="TIGR01297">
    <property type="entry name" value="CDF"/>
    <property type="match status" value="1"/>
</dbReference>
<evidence type="ECO:0000256" key="3">
    <source>
        <dbReference type="ARBA" id="ARBA00022448"/>
    </source>
</evidence>
<evidence type="ECO:0000256" key="8">
    <source>
        <dbReference type="ARBA" id="ARBA00023136"/>
    </source>
</evidence>
<dbReference type="InterPro" id="IPR058533">
    <property type="entry name" value="Cation_efflux_TM"/>
</dbReference>
<evidence type="ECO:0000313" key="12">
    <source>
        <dbReference type="EMBL" id="PXW66266.1"/>
    </source>
</evidence>
<dbReference type="Pfam" id="PF01545">
    <property type="entry name" value="Cation_efflux"/>
    <property type="match status" value="1"/>
</dbReference>
<comment type="similarity">
    <text evidence="2">Belongs to the cation diffusion facilitator (CDF) transporter (TC 2.A.4) family. SLC30A subfamily.</text>
</comment>
<dbReference type="SUPFAM" id="SSF160240">
    <property type="entry name" value="Cation efflux protein cytoplasmic domain-like"/>
    <property type="match status" value="1"/>
</dbReference>
<protein>
    <submittedName>
        <fullName evidence="12">Cation diffusion facilitator family transporter</fullName>
    </submittedName>
</protein>
<comment type="caution">
    <text evidence="12">The sequence shown here is derived from an EMBL/GenBank/DDBJ whole genome shotgun (WGS) entry which is preliminary data.</text>
</comment>
<dbReference type="InterPro" id="IPR027469">
    <property type="entry name" value="Cation_efflux_TMD_sf"/>
</dbReference>
<dbReference type="OrthoDB" id="9809646at2"/>
<gene>
    <name evidence="12" type="ORF">C7451_1413</name>
</gene>
<accession>A0A2V3UKR7</accession>
<evidence type="ECO:0000256" key="9">
    <source>
        <dbReference type="SAM" id="Phobius"/>
    </source>
</evidence>
<proteinExistence type="inferred from homology"/>
<dbReference type="InterPro" id="IPR002524">
    <property type="entry name" value="Cation_efflux"/>
</dbReference>
<reference evidence="12 13" key="1">
    <citation type="submission" date="2018-05" db="EMBL/GenBank/DDBJ databases">
        <title>Genomic Encyclopedia of Type Strains, Phase IV (KMG-IV): sequencing the most valuable type-strain genomes for metagenomic binning, comparative biology and taxonomic classification.</title>
        <authorList>
            <person name="Goeker M."/>
        </authorList>
    </citation>
    <scope>NUCLEOTIDE SEQUENCE [LARGE SCALE GENOMIC DNA]</scope>
    <source>
        <strain evidence="12 13">DSM 3183</strain>
    </source>
</reference>
<feature type="transmembrane region" description="Helical" evidence="9">
    <location>
        <begin position="46"/>
        <end position="63"/>
    </location>
</feature>
<sequence>MMRSMGTTLHVKDAFLEVWADTLGSSGVIAAAIVICFTSWTWIDPGVAIAIGLWLLPRIWILLRDTTHILLQPVRAGIELDEVRAAINAVAAVVSTHDLHTWSMSENDISFTANVALVSGANANALRKAIGAMLAKDFEIEHVTIHCEAASCGQEALHP</sequence>
<dbReference type="AlphaFoldDB" id="A0A2V3UKR7"/>
<keyword evidence="5" id="KW-0862">Zinc</keyword>
<dbReference type="PANTHER" id="PTHR11562:SF17">
    <property type="entry name" value="RE54080P-RELATED"/>
    <property type="match status" value="1"/>
</dbReference>
<dbReference type="Proteomes" id="UP000248014">
    <property type="component" value="Unassembled WGS sequence"/>
</dbReference>
<dbReference type="PANTHER" id="PTHR11562">
    <property type="entry name" value="CATION EFFLUX PROTEIN/ ZINC TRANSPORTER"/>
    <property type="match status" value="1"/>
</dbReference>
<evidence type="ECO:0000256" key="2">
    <source>
        <dbReference type="ARBA" id="ARBA00008873"/>
    </source>
</evidence>
<evidence type="ECO:0000256" key="5">
    <source>
        <dbReference type="ARBA" id="ARBA00022906"/>
    </source>
</evidence>
<evidence type="ECO:0000256" key="4">
    <source>
        <dbReference type="ARBA" id="ARBA00022692"/>
    </source>
</evidence>
<keyword evidence="8 9" id="KW-0472">Membrane</keyword>
<keyword evidence="5" id="KW-0864">Zinc transport</keyword>
<feature type="transmembrane region" description="Helical" evidence="9">
    <location>
        <begin position="20"/>
        <end position="40"/>
    </location>
</feature>
<dbReference type="Pfam" id="PF16916">
    <property type="entry name" value="ZT_dimer"/>
    <property type="match status" value="1"/>
</dbReference>
<feature type="domain" description="Cation efflux protein cytoplasmic" evidence="11">
    <location>
        <begin position="78"/>
        <end position="148"/>
    </location>
</feature>
<dbReference type="InterPro" id="IPR027470">
    <property type="entry name" value="Cation_efflux_CTD"/>
</dbReference>
<feature type="domain" description="Cation efflux protein transmembrane" evidence="10">
    <location>
        <begin position="10"/>
        <end position="71"/>
    </location>
</feature>
<evidence type="ECO:0000256" key="1">
    <source>
        <dbReference type="ARBA" id="ARBA00004141"/>
    </source>
</evidence>
<evidence type="ECO:0000256" key="7">
    <source>
        <dbReference type="ARBA" id="ARBA00023065"/>
    </source>
</evidence>
<comment type="subcellular location">
    <subcellularLocation>
        <location evidence="1">Membrane</location>
        <topology evidence="1">Multi-pass membrane protein</topology>
    </subcellularLocation>
</comment>
<dbReference type="EMBL" id="QJJM01000041">
    <property type="protein sequence ID" value="PXW66266.1"/>
    <property type="molecule type" value="Genomic_DNA"/>
</dbReference>
<name>A0A2V3UKR7_9SPHN</name>
<dbReference type="GO" id="GO:0005886">
    <property type="term" value="C:plasma membrane"/>
    <property type="evidence" value="ECO:0007669"/>
    <property type="project" value="TreeGrafter"/>
</dbReference>
<organism evidence="12 13">
    <name type="scientific">Blastomonas natatoria</name>
    <dbReference type="NCBI Taxonomy" id="34015"/>
    <lineage>
        <taxon>Bacteria</taxon>
        <taxon>Pseudomonadati</taxon>
        <taxon>Pseudomonadota</taxon>
        <taxon>Alphaproteobacteria</taxon>
        <taxon>Sphingomonadales</taxon>
        <taxon>Sphingomonadaceae</taxon>
        <taxon>Blastomonas</taxon>
    </lineage>
</organism>
<evidence type="ECO:0000313" key="13">
    <source>
        <dbReference type="Proteomes" id="UP000248014"/>
    </source>
</evidence>
<evidence type="ECO:0000259" key="11">
    <source>
        <dbReference type="Pfam" id="PF16916"/>
    </source>
</evidence>
<keyword evidence="4 9" id="KW-0812">Transmembrane</keyword>
<keyword evidence="3" id="KW-0813">Transport</keyword>
<dbReference type="InterPro" id="IPR036837">
    <property type="entry name" value="Cation_efflux_CTD_sf"/>
</dbReference>
<dbReference type="SUPFAM" id="SSF161111">
    <property type="entry name" value="Cation efflux protein transmembrane domain-like"/>
    <property type="match status" value="1"/>
</dbReference>
<evidence type="ECO:0000259" key="10">
    <source>
        <dbReference type="Pfam" id="PF01545"/>
    </source>
</evidence>
<evidence type="ECO:0000256" key="6">
    <source>
        <dbReference type="ARBA" id="ARBA00022989"/>
    </source>
</evidence>
<dbReference type="Gene3D" id="1.20.1510.10">
    <property type="entry name" value="Cation efflux protein transmembrane domain"/>
    <property type="match status" value="1"/>
</dbReference>
<dbReference type="GO" id="GO:0005385">
    <property type="term" value="F:zinc ion transmembrane transporter activity"/>
    <property type="evidence" value="ECO:0007669"/>
    <property type="project" value="TreeGrafter"/>
</dbReference>
<keyword evidence="13" id="KW-1185">Reference proteome</keyword>
<keyword evidence="7" id="KW-0406">Ion transport</keyword>
<keyword evidence="6 9" id="KW-1133">Transmembrane helix</keyword>